<dbReference type="PANTHER" id="PTHR43133">
    <property type="entry name" value="RNA POLYMERASE ECF-TYPE SIGMA FACTO"/>
    <property type="match status" value="1"/>
</dbReference>
<dbReference type="Proteomes" id="UP000238823">
    <property type="component" value="Unassembled WGS sequence"/>
</dbReference>
<gene>
    <name evidence="8" type="primary">carQ_1</name>
    <name evidence="8" type="ORF">ENSA7_16720</name>
</gene>
<dbReference type="Gene3D" id="1.10.1740.10">
    <property type="match status" value="1"/>
</dbReference>
<dbReference type="GO" id="GO:0016987">
    <property type="term" value="F:sigma factor activity"/>
    <property type="evidence" value="ECO:0007669"/>
    <property type="project" value="UniProtKB-KW"/>
</dbReference>
<evidence type="ECO:0000256" key="5">
    <source>
        <dbReference type="ARBA" id="ARBA00023163"/>
    </source>
</evidence>
<dbReference type="PANTHER" id="PTHR43133:SF8">
    <property type="entry name" value="RNA POLYMERASE SIGMA FACTOR HI_1459-RELATED"/>
    <property type="match status" value="1"/>
</dbReference>
<dbReference type="InterPro" id="IPR036388">
    <property type="entry name" value="WH-like_DNA-bd_sf"/>
</dbReference>
<feature type="domain" description="RNA polymerase sigma factor 70 region 4 type 2" evidence="7">
    <location>
        <begin position="127"/>
        <end position="178"/>
    </location>
</feature>
<evidence type="ECO:0000313" key="9">
    <source>
        <dbReference type="Proteomes" id="UP000238823"/>
    </source>
</evidence>
<dbReference type="AlphaFoldDB" id="A0A2S9YU37"/>
<name>A0A2S9YU37_9BACT</name>
<comment type="similarity">
    <text evidence="1">Belongs to the sigma-70 factor family. ECF subfamily.</text>
</comment>
<keyword evidence="4" id="KW-0238">DNA-binding</keyword>
<comment type="caution">
    <text evidence="8">The sequence shown here is derived from an EMBL/GenBank/DDBJ whole genome shotgun (WGS) entry which is preliminary data.</text>
</comment>
<dbReference type="SUPFAM" id="SSF88946">
    <property type="entry name" value="Sigma2 domain of RNA polymerase sigma factors"/>
    <property type="match status" value="1"/>
</dbReference>
<dbReference type="InterPro" id="IPR013325">
    <property type="entry name" value="RNA_pol_sigma_r2"/>
</dbReference>
<dbReference type="Pfam" id="PF04542">
    <property type="entry name" value="Sigma70_r2"/>
    <property type="match status" value="1"/>
</dbReference>
<proteinExistence type="inferred from homology"/>
<evidence type="ECO:0000256" key="1">
    <source>
        <dbReference type="ARBA" id="ARBA00010641"/>
    </source>
</evidence>
<dbReference type="Gene3D" id="1.10.10.10">
    <property type="entry name" value="Winged helix-like DNA-binding domain superfamily/Winged helix DNA-binding domain"/>
    <property type="match status" value="1"/>
</dbReference>
<keyword evidence="2" id="KW-0805">Transcription regulation</keyword>
<reference evidence="8 9" key="1">
    <citation type="submission" date="2018-03" db="EMBL/GenBank/DDBJ databases">
        <title>Draft Genome Sequences of the Obligatory Marine Myxobacteria Enhygromyxa salina SWB007.</title>
        <authorList>
            <person name="Poehlein A."/>
            <person name="Moghaddam J.A."/>
            <person name="Harms H."/>
            <person name="Alanjari M."/>
            <person name="Koenig G.M."/>
            <person name="Daniel R."/>
            <person name="Schaeberle T.F."/>
        </authorList>
    </citation>
    <scope>NUCLEOTIDE SEQUENCE [LARGE SCALE GENOMIC DNA]</scope>
    <source>
        <strain evidence="8 9">SWB007</strain>
    </source>
</reference>
<dbReference type="NCBIfam" id="TIGR02937">
    <property type="entry name" value="sigma70-ECF"/>
    <property type="match status" value="1"/>
</dbReference>
<keyword evidence="3" id="KW-0731">Sigma factor</keyword>
<evidence type="ECO:0000256" key="3">
    <source>
        <dbReference type="ARBA" id="ARBA00023082"/>
    </source>
</evidence>
<evidence type="ECO:0000259" key="6">
    <source>
        <dbReference type="Pfam" id="PF04542"/>
    </source>
</evidence>
<dbReference type="InterPro" id="IPR014284">
    <property type="entry name" value="RNA_pol_sigma-70_dom"/>
</dbReference>
<dbReference type="InterPro" id="IPR007627">
    <property type="entry name" value="RNA_pol_sigma70_r2"/>
</dbReference>
<dbReference type="InterPro" id="IPR013249">
    <property type="entry name" value="RNA_pol_sigma70_r4_t2"/>
</dbReference>
<evidence type="ECO:0000259" key="7">
    <source>
        <dbReference type="Pfam" id="PF08281"/>
    </source>
</evidence>
<evidence type="ECO:0000313" key="8">
    <source>
        <dbReference type="EMBL" id="PRQ08590.1"/>
    </source>
</evidence>
<dbReference type="GO" id="GO:0003677">
    <property type="term" value="F:DNA binding"/>
    <property type="evidence" value="ECO:0007669"/>
    <property type="project" value="UniProtKB-KW"/>
</dbReference>
<feature type="domain" description="RNA polymerase sigma-70 region 2" evidence="6">
    <location>
        <begin position="32"/>
        <end position="96"/>
    </location>
</feature>
<protein>
    <submittedName>
        <fullName evidence="8">RNA polymerase sigma factor CarQ</fullName>
    </submittedName>
</protein>
<dbReference type="InterPro" id="IPR013324">
    <property type="entry name" value="RNA_pol_sigma_r3/r4-like"/>
</dbReference>
<dbReference type="CDD" id="cd06171">
    <property type="entry name" value="Sigma70_r4"/>
    <property type="match status" value="1"/>
</dbReference>
<accession>A0A2S9YU37</accession>
<keyword evidence="5" id="KW-0804">Transcription</keyword>
<dbReference type="GO" id="GO:0006352">
    <property type="term" value="P:DNA-templated transcription initiation"/>
    <property type="evidence" value="ECO:0007669"/>
    <property type="project" value="InterPro"/>
</dbReference>
<evidence type="ECO:0000256" key="2">
    <source>
        <dbReference type="ARBA" id="ARBA00023015"/>
    </source>
</evidence>
<dbReference type="InterPro" id="IPR039425">
    <property type="entry name" value="RNA_pol_sigma-70-like"/>
</dbReference>
<evidence type="ECO:0000256" key="4">
    <source>
        <dbReference type="ARBA" id="ARBA00023125"/>
    </source>
</evidence>
<organism evidence="8 9">
    <name type="scientific">Enhygromyxa salina</name>
    <dbReference type="NCBI Taxonomy" id="215803"/>
    <lineage>
        <taxon>Bacteria</taxon>
        <taxon>Pseudomonadati</taxon>
        <taxon>Myxococcota</taxon>
        <taxon>Polyangia</taxon>
        <taxon>Nannocystales</taxon>
        <taxon>Nannocystaceae</taxon>
        <taxon>Enhygromyxa</taxon>
    </lineage>
</organism>
<dbReference type="SUPFAM" id="SSF88659">
    <property type="entry name" value="Sigma3 and sigma4 domains of RNA polymerase sigma factors"/>
    <property type="match status" value="1"/>
</dbReference>
<sequence length="210" mass="23688">MMASVTRDEDWQRDAELLARWREGDTEAGAELYDRHSATVYRMFRTKVPDQAEELMQQTFLALVEGRDKIREGTSVRAFVLSIARFKLIDQLRSLTKGRAFDAELESVAAVAPGPSTVLAKKREQRLLLEGLRRIPIEHQIALELHYWEGLKANEIAAVFGISHSAMRSRLSKARQLLEQAIVAFAASPEERDSTLGGLEAWAAQVRDLI</sequence>
<dbReference type="Pfam" id="PF08281">
    <property type="entry name" value="Sigma70_r4_2"/>
    <property type="match status" value="1"/>
</dbReference>
<dbReference type="EMBL" id="PVNL01000040">
    <property type="protein sequence ID" value="PRQ08590.1"/>
    <property type="molecule type" value="Genomic_DNA"/>
</dbReference>